<dbReference type="PANTHER" id="PTHR47966">
    <property type="entry name" value="BETA-SITE APP-CLEAVING ENZYME, ISOFORM A-RELATED"/>
    <property type="match status" value="1"/>
</dbReference>
<dbReference type="EMBL" id="JPOX01000113">
    <property type="protein sequence ID" value="KFX40747.1"/>
    <property type="molecule type" value="Genomic_DNA"/>
</dbReference>
<dbReference type="InterPro" id="IPR033121">
    <property type="entry name" value="PEPTIDASE_A1"/>
</dbReference>
<dbReference type="InterPro" id="IPR001461">
    <property type="entry name" value="Aspartic_peptidase_A1"/>
</dbReference>
<reference evidence="5" key="2">
    <citation type="journal article" date="2014" name="PLoS Genet.">
        <title>Signature gene expression reveals novel clues to the molecular mechanisms of dimorphic transition in Penicillium marneffei.</title>
        <authorList>
            <person name="Yang E."/>
            <person name="Wang G."/>
            <person name="Cai J."/>
            <person name="Woo P.C."/>
            <person name="Lau S.K."/>
            <person name="Yuen K.-Y."/>
            <person name="Chow W.-N."/>
            <person name="Lin X."/>
        </authorList>
    </citation>
    <scope>NUCLEOTIDE SEQUENCE</scope>
    <source>
        <strain evidence="5">PM1</strain>
    </source>
</reference>
<evidence type="ECO:0000313" key="5">
    <source>
        <dbReference type="EMBL" id="KFX40747.1"/>
    </source>
</evidence>
<evidence type="ECO:0000256" key="3">
    <source>
        <dbReference type="SAM" id="SignalP"/>
    </source>
</evidence>
<sequence length="397" mass="43113">MVNYKIIISALALSGLASAVPTLVSPPGASRTFVVTQVPRNTSASWHPTTDYHNALRKYGQNPNPIVTGPISNGTGTVVTRPTKYDREYLVSVKVGKDTLLLDFDTTLSDLWVFARETEGRGAHNYYDTSSGKVLSGYTWSLTYGDGGNVRGKVFKDIVEIGGVVADEQAVEAAESASTSITYNLESDGVVGLAFPTINQIKPIPQKPFFENVKPSLREPVLAAALKYQNPGTFEFGFINPGRYLGEIAFTSVNTHRGLWEFTTDGYCVKECSDEFPTGEPFNAVLDSAISLLILNHKIVTDFYTYVPSAHYSPEVGGIIFKCDVEVPDLIINIGDYAAAVSGKHIKYANMGDGNCFGGIQSDNGYGVNILGNIFFKNSYIVFVNDKRPMLGFAAQS</sequence>
<dbReference type="PRINTS" id="PR00792">
    <property type="entry name" value="PEPSIN"/>
</dbReference>
<comment type="similarity">
    <text evidence="1">Belongs to the peptidase A1 family.</text>
</comment>
<reference key="1">
    <citation type="journal article" date="2014" name="PLoS Genet.">
        <title>Signature Gene Expression Reveals Novel Clues to the Molecular Mechanisms of Dimorphic Transition in Penicillium marneffei.</title>
        <authorList>
            <person name="Yang E."/>
            <person name="Wang G."/>
            <person name="Cai J."/>
            <person name="Woo P.C."/>
            <person name="Lau S.K."/>
            <person name="Yuen K.-Y."/>
            <person name="Chow W.-N."/>
            <person name="Lin X."/>
        </authorList>
    </citation>
    <scope>NUCLEOTIDE SEQUENCE [LARGE SCALE GENOMIC DNA]</scope>
    <source>
        <strain>PM1</strain>
    </source>
</reference>
<dbReference type="Gene3D" id="2.40.70.10">
    <property type="entry name" value="Acid Proteases"/>
    <property type="match status" value="2"/>
</dbReference>
<evidence type="ECO:0000256" key="2">
    <source>
        <dbReference type="ARBA" id="ARBA00022801"/>
    </source>
</evidence>
<feature type="chain" id="PRO_5001888644" evidence="3">
    <location>
        <begin position="20"/>
        <end position="397"/>
    </location>
</feature>
<dbReference type="GO" id="GO:0006508">
    <property type="term" value="P:proteolysis"/>
    <property type="evidence" value="ECO:0007669"/>
    <property type="project" value="UniProtKB-KW"/>
</dbReference>
<dbReference type="Pfam" id="PF00026">
    <property type="entry name" value="Asp"/>
    <property type="match status" value="1"/>
</dbReference>
<comment type="caution">
    <text evidence="5">The sequence shown here is derived from an EMBL/GenBank/DDBJ whole genome shotgun (WGS) entry which is preliminary data.</text>
</comment>
<name>A0A093UKD8_TALMA</name>
<protein>
    <submittedName>
        <fullName evidence="5">Aspartic protease pep1</fullName>
    </submittedName>
</protein>
<accession>A0A093UKD8</accession>
<keyword evidence="2" id="KW-0378">Hydrolase</keyword>
<feature type="signal peptide" evidence="3">
    <location>
        <begin position="1"/>
        <end position="19"/>
    </location>
</feature>
<keyword evidence="5" id="KW-0645">Protease</keyword>
<organism evidence="5">
    <name type="scientific">Talaromyces marneffei PM1</name>
    <dbReference type="NCBI Taxonomy" id="1077442"/>
    <lineage>
        <taxon>Eukaryota</taxon>
        <taxon>Fungi</taxon>
        <taxon>Dikarya</taxon>
        <taxon>Ascomycota</taxon>
        <taxon>Pezizomycotina</taxon>
        <taxon>Eurotiomycetes</taxon>
        <taxon>Eurotiomycetidae</taxon>
        <taxon>Eurotiales</taxon>
        <taxon>Trichocomaceae</taxon>
        <taxon>Talaromyces</taxon>
        <taxon>Talaromyces sect. Talaromyces</taxon>
    </lineage>
</organism>
<keyword evidence="3" id="KW-0732">Signal</keyword>
<dbReference type="AlphaFoldDB" id="A0A093UKD8"/>
<feature type="domain" description="Peptidase A1" evidence="4">
    <location>
        <begin position="89"/>
        <end position="394"/>
    </location>
</feature>
<evidence type="ECO:0000259" key="4">
    <source>
        <dbReference type="PROSITE" id="PS51767"/>
    </source>
</evidence>
<evidence type="ECO:0000256" key="1">
    <source>
        <dbReference type="ARBA" id="ARBA00007447"/>
    </source>
</evidence>
<dbReference type="GO" id="GO:0004190">
    <property type="term" value="F:aspartic-type endopeptidase activity"/>
    <property type="evidence" value="ECO:0007669"/>
    <property type="project" value="InterPro"/>
</dbReference>
<dbReference type="SUPFAM" id="SSF50630">
    <property type="entry name" value="Acid proteases"/>
    <property type="match status" value="1"/>
</dbReference>
<dbReference type="PROSITE" id="PS51767">
    <property type="entry name" value="PEPTIDASE_A1"/>
    <property type="match status" value="1"/>
</dbReference>
<gene>
    <name evidence="5" type="ORF">GQ26_1130020</name>
</gene>
<proteinExistence type="inferred from homology"/>
<dbReference type="PANTHER" id="PTHR47966:SF2">
    <property type="entry name" value="ASPERGILLOPEPSIN-1-RELATED"/>
    <property type="match status" value="1"/>
</dbReference>
<dbReference type="HOGENOM" id="CLU_013253_0_1_1"/>
<dbReference type="InterPro" id="IPR021109">
    <property type="entry name" value="Peptidase_aspartic_dom_sf"/>
</dbReference>